<organism evidence="1 2">
    <name type="scientific">Vermiconidia calcicola</name>
    <dbReference type="NCBI Taxonomy" id="1690605"/>
    <lineage>
        <taxon>Eukaryota</taxon>
        <taxon>Fungi</taxon>
        <taxon>Dikarya</taxon>
        <taxon>Ascomycota</taxon>
        <taxon>Pezizomycotina</taxon>
        <taxon>Dothideomycetes</taxon>
        <taxon>Dothideomycetidae</taxon>
        <taxon>Mycosphaerellales</taxon>
        <taxon>Extremaceae</taxon>
        <taxon>Vermiconidia</taxon>
    </lineage>
</organism>
<name>A0ACC3N2F6_9PEZI</name>
<dbReference type="EMBL" id="JAUTXU010000106">
    <property type="protein sequence ID" value="KAK3707836.1"/>
    <property type="molecule type" value="Genomic_DNA"/>
</dbReference>
<keyword evidence="2" id="KW-1185">Reference proteome</keyword>
<protein>
    <submittedName>
        <fullName evidence="1">Hydrolase 76 protein</fullName>
        <ecNumber evidence="1">3.2.1.101</ecNumber>
    </submittedName>
</protein>
<comment type="caution">
    <text evidence="1">The sequence shown here is derived from an EMBL/GenBank/DDBJ whole genome shotgun (WGS) entry which is preliminary data.</text>
</comment>
<keyword evidence="1" id="KW-0378">Hydrolase</keyword>
<keyword evidence="1" id="KW-0326">Glycosidase</keyword>
<accession>A0ACC3N2F6</accession>
<gene>
    <name evidence="1" type="primary">DCW1_2</name>
    <name evidence="1" type="ORF">LTR37_011838</name>
</gene>
<evidence type="ECO:0000313" key="1">
    <source>
        <dbReference type="EMBL" id="KAK3707836.1"/>
    </source>
</evidence>
<reference evidence="1" key="1">
    <citation type="submission" date="2023-07" db="EMBL/GenBank/DDBJ databases">
        <title>Black Yeasts Isolated from many extreme environments.</title>
        <authorList>
            <person name="Coleine C."/>
            <person name="Stajich J.E."/>
            <person name="Selbmann L."/>
        </authorList>
    </citation>
    <scope>NUCLEOTIDE SEQUENCE</scope>
    <source>
        <strain evidence="1">CCFEE 5714</strain>
    </source>
</reference>
<sequence>MFFPRAAAFSSLLLLVHRSIAIEVDINDVQSISDAAKTIASQVMYYYGGDKPGNIPGLLPDPYYWWESGLAHDSLIKYWAKTGDDMYNDQITEGMLFQVGPDNNFMPPNQSTSIGNDDQSTWALASMTAAENGFPELPSDSGIDSWLQFAQNVFDNQVARWQGEIEDKTCGGGLRWQIYSFNNGYDYKNAMSNGNFLQLAARLARYTGNQTYSNWARTASNWSFDIGLIEKDTFGVYDGTFVSQDCKKPNQVQWSANLGRYMEGYAYLTNASTIREYQDYSASMVEHALEVFAPEGNNLSETACQARDNCNVDQLAYRSILARALATTRAMDASTSDAITPVLQASALGAAAQCSGGKDGTTCGSDWASTKWDKSQGLGQDLSALEILLANIPEKQVSTVNGTSTSGRPGTPTGSSTSASGSLSATPLPPASSGALGQMASMFGLLAALGLAVILSP</sequence>
<evidence type="ECO:0000313" key="2">
    <source>
        <dbReference type="Proteomes" id="UP001281147"/>
    </source>
</evidence>
<dbReference type="Proteomes" id="UP001281147">
    <property type="component" value="Unassembled WGS sequence"/>
</dbReference>
<dbReference type="EC" id="3.2.1.101" evidence="1"/>
<proteinExistence type="predicted"/>